<protein>
    <submittedName>
        <fullName evidence="1">Uncharacterized protein</fullName>
    </submittedName>
</protein>
<accession>X1SPE2</accession>
<evidence type="ECO:0000313" key="1">
    <source>
        <dbReference type="EMBL" id="GAI94813.1"/>
    </source>
</evidence>
<name>X1SPE2_9ZZZZ</name>
<organism evidence="1">
    <name type="scientific">marine sediment metagenome</name>
    <dbReference type="NCBI Taxonomy" id="412755"/>
    <lineage>
        <taxon>unclassified sequences</taxon>
        <taxon>metagenomes</taxon>
        <taxon>ecological metagenomes</taxon>
    </lineage>
</organism>
<reference evidence="1" key="1">
    <citation type="journal article" date="2014" name="Front. Microbiol.">
        <title>High frequency of phylogenetically diverse reductive dehalogenase-homologous genes in deep subseafloor sedimentary metagenomes.</title>
        <authorList>
            <person name="Kawai M."/>
            <person name="Futagami T."/>
            <person name="Toyoda A."/>
            <person name="Takaki Y."/>
            <person name="Nishi S."/>
            <person name="Hori S."/>
            <person name="Arai W."/>
            <person name="Tsubouchi T."/>
            <person name="Morono Y."/>
            <person name="Uchiyama I."/>
            <person name="Ito T."/>
            <person name="Fujiyama A."/>
            <person name="Inagaki F."/>
            <person name="Takami H."/>
        </authorList>
    </citation>
    <scope>NUCLEOTIDE SEQUENCE</scope>
    <source>
        <strain evidence="1">Expedition CK06-06</strain>
    </source>
</reference>
<proteinExistence type="predicted"/>
<dbReference type="AlphaFoldDB" id="X1SPE2"/>
<feature type="non-terminal residue" evidence="1">
    <location>
        <position position="31"/>
    </location>
</feature>
<comment type="caution">
    <text evidence="1">The sequence shown here is derived from an EMBL/GenBank/DDBJ whole genome shotgun (WGS) entry which is preliminary data.</text>
</comment>
<dbReference type="EMBL" id="BARW01015442">
    <property type="protein sequence ID" value="GAI94813.1"/>
    <property type="molecule type" value="Genomic_DNA"/>
</dbReference>
<gene>
    <name evidence="1" type="ORF">S12H4_27102</name>
</gene>
<sequence>MKRVMLIFLGMIFLQANILAQLNHGQLKKQR</sequence>